<feature type="transmembrane region" description="Helical" evidence="6">
    <location>
        <begin position="279"/>
        <end position="300"/>
    </location>
</feature>
<feature type="transmembrane region" description="Helical" evidence="6">
    <location>
        <begin position="7"/>
        <end position="24"/>
    </location>
</feature>
<dbReference type="InterPro" id="IPR030184">
    <property type="entry name" value="WAT1-related"/>
</dbReference>
<evidence type="ECO:0000256" key="5">
    <source>
        <dbReference type="ARBA" id="ARBA00023136"/>
    </source>
</evidence>
<dbReference type="Pfam" id="PF00892">
    <property type="entry name" value="EamA"/>
    <property type="match status" value="2"/>
</dbReference>
<feature type="transmembrane region" description="Helical" evidence="6">
    <location>
        <begin position="248"/>
        <end position="272"/>
    </location>
</feature>
<reference evidence="8 9" key="1">
    <citation type="journal article" date="2021" name="Hortic Res">
        <title>The domestication of Cucurbita argyrosperma as revealed by the genome of its wild relative.</title>
        <authorList>
            <person name="Barrera-Redondo J."/>
            <person name="Sanchez-de la Vega G."/>
            <person name="Aguirre-Liguori J.A."/>
            <person name="Castellanos-Morales G."/>
            <person name="Gutierrez-Guerrero Y.T."/>
            <person name="Aguirre-Dugua X."/>
            <person name="Aguirre-Planter E."/>
            <person name="Tenaillon M.I."/>
            <person name="Lira-Saade R."/>
            <person name="Eguiarte L.E."/>
        </authorList>
    </citation>
    <scope>NUCLEOTIDE SEQUENCE [LARGE SCALE GENOMIC DNA]</scope>
    <source>
        <strain evidence="8">JBR-2021</strain>
    </source>
</reference>
<feature type="non-terminal residue" evidence="8">
    <location>
        <position position="1"/>
    </location>
</feature>
<dbReference type="GO" id="GO:0016020">
    <property type="term" value="C:membrane"/>
    <property type="evidence" value="ECO:0007669"/>
    <property type="project" value="UniProtKB-SubCell"/>
</dbReference>
<feature type="transmembrane region" description="Helical" evidence="6">
    <location>
        <begin position="130"/>
        <end position="150"/>
    </location>
</feature>
<feature type="domain" description="EamA" evidence="7">
    <location>
        <begin position="8"/>
        <end position="148"/>
    </location>
</feature>
<comment type="subcellular location">
    <subcellularLocation>
        <location evidence="1 6">Membrane</location>
        <topology evidence="1 6">Multi-pass membrane protein</topology>
    </subcellularLocation>
</comment>
<feature type="transmembrane region" description="Helical" evidence="6">
    <location>
        <begin position="98"/>
        <end position="118"/>
    </location>
</feature>
<feature type="transmembrane region" description="Helical" evidence="6">
    <location>
        <begin position="215"/>
        <end position="236"/>
    </location>
</feature>
<feature type="transmembrane region" description="Helical" evidence="6">
    <location>
        <begin position="69"/>
        <end position="92"/>
    </location>
</feature>
<evidence type="ECO:0000256" key="1">
    <source>
        <dbReference type="ARBA" id="ARBA00004141"/>
    </source>
</evidence>
<keyword evidence="9" id="KW-1185">Reference proteome</keyword>
<feature type="transmembrane region" description="Helical" evidence="6">
    <location>
        <begin position="184"/>
        <end position="203"/>
    </location>
</feature>
<feature type="domain" description="EamA" evidence="7">
    <location>
        <begin position="185"/>
        <end position="315"/>
    </location>
</feature>
<evidence type="ECO:0000256" key="6">
    <source>
        <dbReference type="RuleBase" id="RU363077"/>
    </source>
</evidence>
<keyword evidence="3 6" id="KW-0812">Transmembrane</keyword>
<feature type="transmembrane region" description="Helical" evidence="6">
    <location>
        <begin position="330"/>
        <end position="353"/>
    </location>
</feature>
<evidence type="ECO:0000256" key="2">
    <source>
        <dbReference type="ARBA" id="ARBA00007635"/>
    </source>
</evidence>
<dbReference type="InterPro" id="IPR000620">
    <property type="entry name" value="EamA_dom"/>
</dbReference>
<dbReference type="Proteomes" id="UP000685013">
    <property type="component" value="Chromosome 5"/>
</dbReference>
<feature type="transmembrane region" description="Helical" evidence="6">
    <location>
        <begin position="36"/>
        <end position="57"/>
    </location>
</feature>
<evidence type="ECO:0000256" key="3">
    <source>
        <dbReference type="ARBA" id="ARBA00022692"/>
    </source>
</evidence>
<name>A0AAV6NKD3_9ROSI</name>
<dbReference type="GO" id="GO:0022857">
    <property type="term" value="F:transmembrane transporter activity"/>
    <property type="evidence" value="ECO:0007669"/>
    <property type="project" value="InterPro"/>
</dbReference>
<proteinExistence type="inferred from homology"/>
<sequence>MEGDITTIMGMVILQVCYAGLSITSKLAMQSGMNPLVLLTYRQFFGTLAIAPFAFFTERKTRPKITFPVLVQIFICSLSGATANQIFFFVGLKCTNPTVSSAMANVLPAATFILAVVFRQESVRIKTKPGLAKVMGTIVCVCGAMLLSFYHGHTIGLGESKIHWPYVERIMSKTNPTNRQENRTLGSVLLLCSSFSWALWFVIQARLSVKFKAPYTSTTLLCFMAFFQCGLIAVISEHNVAAWSLKSSIRLISALYTGVVCSGLTFSITSWIIQRKGPLYVSIFTPLLLIIVAIFSWALLHEQLYVGTCVSMPLSYIQTSDTFSISYRTVIIVIKYSTVLGSILIIIGLYGVLWGKSKEMKVEEEEKVEKATNGSQKDDVELQIINIK</sequence>
<keyword evidence="5 6" id="KW-0472">Membrane</keyword>
<dbReference type="AlphaFoldDB" id="A0AAV6NKD3"/>
<protein>
    <recommendedName>
        <fullName evidence="6">WAT1-related protein</fullName>
    </recommendedName>
</protein>
<gene>
    <name evidence="8" type="ORF">SDJN03_08948</name>
</gene>
<organism evidence="8 9">
    <name type="scientific">Cucurbita argyrosperma subsp. sororia</name>
    <dbReference type="NCBI Taxonomy" id="37648"/>
    <lineage>
        <taxon>Eukaryota</taxon>
        <taxon>Viridiplantae</taxon>
        <taxon>Streptophyta</taxon>
        <taxon>Embryophyta</taxon>
        <taxon>Tracheophyta</taxon>
        <taxon>Spermatophyta</taxon>
        <taxon>Magnoliopsida</taxon>
        <taxon>eudicotyledons</taxon>
        <taxon>Gunneridae</taxon>
        <taxon>Pentapetalae</taxon>
        <taxon>rosids</taxon>
        <taxon>fabids</taxon>
        <taxon>Cucurbitales</taxon>
        <taxon>Cucurbitaceae</taxon>
        <taxon>Cucurbiteae</taxon>
        <taxon>Cucurbita</taxon>
    </lineage>
</organism>
<evidence type="ECO:0000259" key="7">
    <source>
        <dbReference type="Pfam" id="PF00892"/>
    </source>
</evidence>
<accession>A0AAV6NKD3</accession>
<keyword evidence="4 6" id="KW-1133">Transmembrane helix</keyword>
<comment type="similarity">
    <text evidence="2 6">Belongs to the drug/metabolite transporter (DMT) superfamily. Plant drug/metabolite exporter (P-DME) (TC 2.A.7.4) family.</text>
</comment>
<comment type="caution">
    <text evidence="8">The sequence shown here is derived from an EMBL/GenBank/DDBJ whole genome shotgun (WGS) entry which is preliminary data.</text>
</comment>
<dbReference type="EMBL" id="JAGKQH010000005">
    <property type="protein sequence ID" value="KAG6599170.1"/>
    <property type="molecule type" value="Genomic_DNA"/>
</dbReference>
<evidence type="ECO:0000313" key="8">
    <source>
        <dbReference type="EMBL" id="KAG6599170.1"/>
    </source>
</evidence>
<evidence type="ECO:0000313" key="9">
    <source>
        <dbReference type="Proteomes" id="UP000685013"/>
    </source>
</evidence>
<evidence type="ECO:0000256" key="4">
    <source>
        <dbReference type="ARBA" id="ARBA00022989"/>
    </source>
</evidence>
<dbReference type="PANTHER" id="PTHR31218">
    <property type="entry name" value="WAT1-RELATED PROTEIN"/>
    <property type="match status" value="1"/>
</dbReference>